<keyword evidence="1" id="KW-1133">Transmembrane helix</keyword>
<dbReference type="EMBL" id="JAXUIC010000006">
    <property type="protein sequence ID" value="KAK4584980.1"/>
    <property type="molecule type" value="Genomic_DNA"/>
</dbReference>
<feature type="transmembrane region" description="Helical" evidence="1">
    <location>
        <begin position="140"/>
        <end position="161"/>
    </location>
</feature>
<evidence type="ECO:0000256" key="1">
    <source>
        <dbReference type="SAM" id="Phobius"/>
    </source>
</evidence>
<keyword evidence="3" id="KW-1185">Reference proteome</keyword>
<feature type="transmembrane region" description="Helical" evidence="1">
    <location>
        <begin position="197"/>
        <end position="214"/>
    </location>
</feature>
<name>A0AAN7ISN4_QUERU</name>
<protein>
    <submittedName>
        <fullName evidence="2">Uncharacterized protein</fullName>
    </submittedName>
</protein>
<comment type="caution">
    <text evidence="2">The sequence shown here is derived from an EMBL/GenBank/DDBJ whole genome shotgun (WGS) entry which is preliminary data.</text>
</comment>
<dbReference type="PANTHER" id="PTHR34115">
    <property type="entry name" value="PROTEIN, PUTATIVE-RELATED"/>
    <property type="match status" value="1"/>
</dbReference>
<feature type="transmembrane region" description="Helical" evidence="1">
    <location>
        <begin position="109"/>
        <end position="128"/>
    </location>
</feature>
<feature type="transmembrane region" description="Helical" evidence="1">
    <location>
        <begin position="173"/>
        <end position="190"/>
    </location>
</feature>
<dbReference type="InterPro" id="IPR053258">
    <property type="entry name" value="Ca-permeable_cation_channel"/>
</dbReference>
<gene>
    <name evidence="2" type="ORF">RGQ29_022596</name>
</gene>
<dbReference type="PANTHER" id="PTHR34115:SF17">
    <property type="entry name" value="PROTEIN, PUTATIVE-RELATED"/>
    <property type="match status" value="1"/>
</dbReference>
<evidence type="ECO:0000313" key="2">
    <source>
        <dbReference type="EMBL" id="KAK4584980.1"/>
    </source>
</evidence>
<dbReference type="Proteomes" id="UP001324115">
    <property type="component" value="Unassembled WGS sequence"/>
</dbReference>
<sequence length="342" mass="37554">MGLLRCFFFLNGFAPVGFKSAAWVSDRWLCWFDGLMAWVSDRRGFVFLIGVVVVEGGRLIRRGGVPTSGENTPVTGVCFSPLTAGGTQQLWGSPVWWRLANQQEPHSSISIHTAVGFLIILLLTLLQVRGQSSGDPFQTHGATISAFVIAIFFYATALAVISQLTPNTRYLPILWHVCIILGVLACGLLLRIIVPPFGLLILVLWVCTSLLLLYDSQILQSFSEATTNAFNTISEATSNAFDKLCVWFQDSFQSMRQEASGPFNSSSMPAANSTKTSGENGATFLAAFILRRPLNSAALATTTHRKPESVFDETSTQVRAQMVNKYSIKMAQNELYNVRDPP</sequence>
<keyword evidence="1" id="KW-0472">Membrane</keyword>
<proteinExistence type="predicted"/>
<dbReference type="AlphaFoldDB" id="A0AAN7ISN4"/>
<keyword evidence="1" id="KW-0812">Transmembrane</keyword>
<reference evidence="2 3" key="1">
    <citation type="journal article" date="2023" name="G3 (Bethesda)">
        <title>A haplotype-resolved chromosome-scale genome for Quercus rubra L. provides insights into the genetics of adaptive traits for red oak species.</title>
        <authorList>
            <person name="Kapoor B."/>
            <person name="Jenkins J."/>
            <person name="Schmutz J."/>
            <person name="Zhebentyayeva T."/>
            <person name="Kuelheim C."/>
            <person name="Coggeshall M."/>
            <person name="Heim C."/>
            <person name="Lasky J.R."/>
            <person name="Leites L."/>
            <person name="Islam-Faridi N."/>
            <person name="Romero-Severson J."/>
            <person name="DeLeo V.L."/>
            <person name="Lucas S.M."/>
            <person name="Lazic D."/>
            <person name="Gailing O."/>
            <person name="Carlson J."/>
            <person name="Staton M."/>
        </authorList>
    </citation>
    <scope>NUCLEOTIDE SEQUENCE [LARGE SCALE GENOMIC DNA]</scope>
    <source>
        <strain evidence="2">Pseudo-F2</strain>
    </source>
</reference>
<organism evidence="2 3">
    <name type="scientific">Quercus rubra</name>
    <name type="common">Northern red oak</name>
    <name type="synonym">Quercus borealis</name>
    <dbReference type="NCBI Taxonomy" id="3512"/>
    <lineage>
        <taxon>Eukaryota</taxon>
        <taxon>Viridiplantae</taxon>
        <taxon>Streptophyta</taxon>
        <taxon>Embryophyta</taxon>
        <taxon>Tracheophyta</taxon>
        <taxon>Spermatophyta</taxon>
        <taxon>Magnoliopsida</taxon>
        <taxon>eudicotyledons</taxon>
        <taxon>Gunneridae</taxon>
        <taxon>Pentapetalae</taxon>
        <taxon>rosids</taxon>
        <taxon>fabids</taxon>
        <taxon>Fagales</taxon>
        <taxon>Fagaceae</taxon>
        <taxon>Quercus</taxon>
    </lineage>
</organism>
<evidence type="ECO:0000313" key="3">
    <source>
        <dbReference type="Proteomes" id="UP001324115"/>
    </source>
</evidence>
<accession>A0AAN7ISN4</accession>